<dbReference type="STRING" id="1150112.SAMN04487893_11725"/>
<evidence type="ECO:0008006" key="4">
    <source>
        <dbReference type="Google" id="ProtNLM"/>
    </source>
</evidence>
<dbReference type="Proteomes" id="UP000243887">
    <property type="component" value="Unassembled WGS sequence"/>
</dbReference>
<dbReference type="AlphaFoldDB" id="A0A1I3UCZ5"/>
<gene>
    <name evidence="2" type="ORF">SAMN04487893_11725</name>
</gene>
<dbReference type="PROSITE" id="PS51257">
    <property type="entry name" value="PROKAR_LIPOPROTEIN"/>
    <property type="match status" value="1"/>
</dbReference>
<organism evidence="2 3">
    <name type="scientific">Myroides guanonis</name>
    <dbReference type="NCBI Taxonomy" id="1150112"/>
    <lineage>
        <taxon>Bacteria</taxon>
        <taxon>Pseudomonadati</taxon>
        <taxon>Bacteroidota</taxon>
        <taxon>Flavobacteriia</taxon>
        <taxon>Flavobacteriales</taxon>
        <taxon>Flavobacteriaceae</taxon>
        <taxon>Myroides</taxon>
    </lineage>
</organism>
<evidence type="ECO:0000256" key="1">
    <source>
        <dbReference type="SAM" id="MobiDB-lite"/>
    </source>
</evidence>
<name>A0A1I3UCZ5_9FLAO</name>
<protein>
    <recommendedName>
        <fullName evidence="4">Lipoprotein</fullName>
    </recommendedName>
</protein>
<reference evidence="3" key="1">
    <citation type="submission" date="2016-10" db="EMBL/GenBank/DDBJ databases">
        <authorList>
            <person name="Varghese N."/>
            <person name="Submissions S."/>
        </authorList>
    </citation>
    <scope>NUCLEOTIDE SEQUENCE [LARGE SCALE GENOMIC DNA]</scope>
    <source>
        <strain evidence="3">DSM 26542</strain>
    </source>
</reference>
<accession>A0A1I3UCZ5</accession>
<feature type="region of interest" description="Disordered" evidence="1">
    <location>
        <begin position="24"/>
        <end position="43"/>
    </location>
</feature>
<dbReference type="RefSeq" id="WP_090680929.1">
    <property type="nucleotide sequence ID" value="NZ_FORU01000017.1"/>
</dbReference>
<proteinExistence type="predicted"/>
<dbReference type="EMBL" id="FORU01000017">
    <property type="protein sequence ID" value="SFJ80782.1"/>
    <property type="molecule type" value="Genomic_DNA"/>
</dbReference>
<keyword evidence="3" id="KW-1185">Reference proteome</keyword>
<evidence type="ECO:0000313" key="3">
    <source>
        <dbReference type="Proteomes" id="UP000243887"/>
    </source>
</evidence>
<evidence type="ECO:0000313" key="2">
    <source>
        <dbReference type="EMBL" id="SFJ80782.1"/>
    </source>
</evidence>
<sequence>MKKTILLSALLTLTLVSCKENTPKATVETEEQPTIEKTNSESSEVEEYKIYTQDKIDEMNKIIGEEKITDHNAIFERFFPKDNEAEGNYSYQKRIVIEDNKHIVMEIIEDGVMDDSIQAIRTFMSIDKSKATPVITEVKQSFKCKLNRGQQEWSAAFCM</sequence>
<dbReference type="OrthoDB" id="9806939at2"/>